<evidence type="ECO:0008006" key="3">
    <source>
        <dbReference type="Google" id="ProtNLM"/>
    </source>
</evidence>
<dbReference type="Proteomes" id="UP000006201">
    <property type="component" value="Unassembled WGS sequence"/>
</dbReference>
<dbReference type="EMBL" id="AAOH01000003">
    <property type="protein sequence ID" value="EAR28989.1"/>
    <property type="molecule type" value="Genomic_DNA"/>
</dbReference>
<dbReference type="HOGENOM" id="CLU_050666_3_2_6"/>
<dbReference type="eggNOG" id="ENOG5031W6X">
    <property type="taxonomic scope" value="Bacteria"/>
</dbReference>
<protein>
    <recommendedName>
        <fullName evidence="3">DUF2971 domain-containing protein</fullName>
    </recommendedName>
</protein>
<dbReference type="RefSeq" id="WP_009838250.1">
    <property type="nucleotide sequence ID" value="NZ_AAOH01000003.1"/>
</dbReference>
<dbReference type="OrthoDB" id="4119964at2"/>
<accession>A4C8S4</accession>
<evidence type="ECO:0000313" key="1">
    <source>
        <dbReference type="EMBL" id="EAR28989.1"/>
    </source>
</evidence>
<comment type="caution">
    <text evidence="1">The sequence shown here is derived from an EMBL/GenBank/DDBJ whole genome shotgun (WGS) entry which is preliminary data.</text>
</comment>
<evidence type="ECO:0000313" key="2">
    <source>
        <dbReference type="Proteomes" id="UP000006201"/>
    </source>
</evidence>
<proteinExistence type="predicted"/>
<sequence>MRVYHFIDKEFGLKNIRNRRLKVSDIMTVNDPFEFFSVITADIIDRSALTKTKEQLASKFGFLCFSESWKSPVQWAHYAERHTGLCLGFDIPDGLLHKIDYVGERFHLPQIPKEDDMKRLLETKYSHWSYEQEHRLWDELKNKEGAHYFRYFDKDLLLKQVIVGHKSDITRDELNTALGSLTSECETFKARPAYNTFDMVKQKDDRFWK</sequence>
<dbReference type="AlphaFoldDB" id="A4C8S4"/>
<organism evidence="1 2">
    <name type="scientific">Pseudoalteromonas tunicata D2</name>
    <dbReference type="NCBI Taxonomy" id="87626"/>
    <lineage>
        <taxon>Bacteria</taxon>
        <taxon>Pseudomonadati</taxon>
        <taxon>Pseudomonadota</taxon>
        <taxon>Gammaproteobacteria</taxon>
        <taxon>Alteromonadales</taxon>
        <taxon>Pseudoalteromonadaceae</taxon>
        <taxon>Pseudoalteromonas</taxon>
    </lineage>
</organism>
<gene>
    <name evidence="1" type="ORF">PTD2_08094</name>
</gene>
<keyword evidence="2" id="KW-1185">Reference proteome</keyword>
<reference evidence="1 2" key="1">
    <citation type="submission" date="2006-02" db="EMBL/GenBank/DDBJ databases">
        <authorList>
            <person name="Moran M.A."/>
            <person name="Kjelleberg S."/>
            <person name="Egan S."/>
            <person name="Saunders N."/>
            <person name="Thomas T."/>
            <person name="Ferriera S."/>
            <person name="Johnson J."/>
            <person name="Kravitz S."/>
            <person name="Halpern A."/>
            <person name="Remington K."/>
            <person name="Beeson K."/>
            <person name="Tran B."/>
            <person name="Rogers Y.-H."/>
            <person name="Friedman R."/>
            <person name="Venter J.C."/>
        </authorList>
    </citation>
    <scope>NUCLEOTIDE SEQUENCE [LARGE SCALE GENOMIC DNA]</scope>
    <source>
        <strain evidence="1 2">D2</strain>
    </source>
</reference>
<name>A4C8S4_9GAMM</name>